<dbReference type="EMBL" id="KV419405">
    <property type="protein sequence ID" value="KZS94061.1"/>
    <property type="molecule type" value="Genomic_DNA"/>
</dbReference>
<dbReference type="Pfam" id="PF00646">
    <property type="entry name" value="F-box"/>
    <property type="match status" value="1"/>
</dbReference>
<evidence type="ECO:0000259" key="1">
    <source>
        <dbReference type="PROSITE" id="PS50181"/>
    </source>
</evidence>
<feature type="domain" description="F-box" evidence="1">
    <location>
        <begin position="1"/>
        <end position="49"/>
    </location>
</feature>
<dbReference type="Proteomes" id="UP000076722">
    <property type="component" value="Unassembled WGS sequence"/>
</dbReference>
<protein>
    <recommendedName>
        <fullName evidence="1">F-box domain-containing protein</fullName>
    </recommendedName>
</protein>
<dbReference type="InterPro" id="IPR001810">
    <property type="entry name" value="F-box_dom"/>
</dbReference>
<evidence type="ECO:0000313" key="2">
    <source>
        <dbReference type="EMBL" id="KZS94061.1"/>
    </source>
</evidence>
<reference evidence="2 3" key="1">
    <citation type="journal article" date="2016" name="Mol. Biol. Evol.">
        <title>Comparative Genomics of Early-Diverging Mushroom-Forming Fungi Provides Insights into the Origins of Lignocellulose Decay Capabilities.</title>
        <authorList>
            <person name="Nagy L.G."/>
            <person name="Riley R."/>
            <person name="Tritt A."/>
            <person name="Adam C."/>
            <person name="Daum C."/>
            <person name="Floudas D."/>
            <person name="Sun H."/>
            <person name="Yadav J.S."/>
            <person name="Pangilinan J."/>
            <person name="Larsson K.H."/>
            <person name="Matsuura K."/>
            <person name="Barry K."/>
            <person name="Labutti K."/>
            <person name="Kuo R."/>
            <person name="Ohm R.A."/>
            <person name="Bhattacharya S.S."/>
            <person name="Shirouzu T."/>
            <person name="Yoshinaga Y."/>
            <person name="Martin F.M."/>
            <person name="Grigoriev I.V."/>
            <person name="Hibbett D.S."/>
        </authorList>
    </citation>
    <scope>NUCLEOTIDE SEQUENCE [LARGE SCALE GENOMIC DNA]</scope>
    <source>
        <strain evidence="2 3">HHB9708</strain>
    </source>
</reference>
<evidence type="ECO:0000313" key="3">
    <source>
        <dbReference type="Proteomes" id="UP000076722"/>
    </source>
</evidence>
<accession>A0A164VDK9</accession>
<proteinExistence type="predicted"/>
<dbReference type="SUPFAM" id="SSF81383">
    <property type="entry name" value="F-box domain"/>
    <property type="match status" value="1"/>
</dbReference>
<dbReference type="InterPro" id="IPR036047">
    <property type="entry name" value="F-box-like_dom_sf"/>
</dbReference>
<dbReference type="PROSITE" id="PS50181">
    <property type="entry name" value="FBOX"/>
    <property type="match status" value="1"/>
</dbReference>
<dbReference type="AlphaFoldDB" id="A0A164VDK9"/>
<sequence length="490" mass="55724">MAPFETLPAEIYLKILRLLKFEDVVNMSQTNGTLYSLICSSKDAIAGSLNSFEIAIPMGHTLESISPDLLYRQALWSSALRRRLGQKSPLAPRKSIKIDLALDVDFFDRPSPLAFSFREVVILQNSPNSFIFRDLRYPEKQFQFKAGDTIMSACCDFSEDGTTLILATIVWTNCQRLNIDEFRLTAGSFAHVSEHVGLDLDHHYTLGDEMSMIEMAVSKTFFVMQTPKELLVCNWREVTGIVVPNRTFANPFIKLHIDTDGSKVYFVRMEQDDEDRLSAAIYSMEIPSSMPSIASKKLILKSRQAASDQQPWPREPCPFVPIHLFGSNPKWRLFRAITPSRNPGSPPTQDQCLVLPPPPSFDWFTTPIVFSNIRGDYYIIRLKPPNDKSLKFVNRNKLHHKAGKYTSKMAVVRSPGRHPFNFVREEYPRKDVEVMMFCEGAGSDVERSWVHLGLPPELVGEKGDFDVLLFDASRGRLILNGGFDLRILEY</sequence>
<gene>
    <name evidence="2" type="ORF">SISNIDRAFT_453776</name>
</gene>
<keyword evidence="3" id="KW-1185">Reference proteome</keyword>
<name>A0A164VDK9_9AGAM</name>
<organism evidence="2 3">
    <name type="scientific">Sistotremastrum niveocremeum HHB9708</name>
    <dbReference type="NCBI Taxonomy" id="1314777"/>
    <lineage>
        <taxon>Eukaryota</taxon>
        <taxon>Fungi</taxon>
        <taxon>Dikarya</taxon>
        <taxon>Basidiomycota</taxon>
        <taxon>Agaricomycotina</taxon>
        <taxon>Agaricomycetes</taxon>
        <taxon>Sistotremastrales</taxon>
        <taxon>Sistotremastraceae</taxon>
        <taxon>Sertulicium</taxon>
        <taxon>Sertulicium niveocremeum</taxon>
    </lineage>
</organism>
<dbReference type="CDD" id="cd09917">
    <property type="entry name" value="F-box_SF"/>
    <property type="match status" value="1"/>
</dbReference>